<reference evidence="10 11" key="1">
    <citation type="journal article" date="2012" name="Front. Microbiol.">
        <title>Redundancy and modularity in membrane-associated dissimilatory nitrate reduction in Bacillus.</title>
        <authorList>
            <person name="Heylen K."/>
            <person name="Keltjens J."/>
        </authorList>
    </citation>
    <scope>NUCLEOTIDE SEQUENCE [LARGE SCALE GENOMIC DNA]</scope>
    <source>
        <strain evidence="11">LMG 21833T</strain>
    </source>
</reference>
<keyword evidence="6" id="KW-1278">Translocase</keyword>
<dbReference type="PANTHER" id="PTHR30578:SF0">
    <property type="entry name" value="ION-TRANSLOCATING OXIDOREDUCTASE COMPLEX SUBUNIT D"/>
    <property type="match status" value="1"/>
</dbReference>
<comment type="caution">
    <text evidence="10">The sequence shown here is derived from an EMBL/GenBank/DDBJ whole genome shotgun (WGS) entry which is preliminary data.</text>
</comment>
<protein>
    <recommendedName>
        <fullName evidence="12">RnfABCDGE type electron transport complex subunit D</fullName>
    </recommendedName>
</protein>
<keyword evidence="7 9" id="KW-1133">Transmembrane helix</keyword>
<dbReference type="STRING" id="1117379.BABA_14557"/>
<organism evidence="10 11">
    <name type="scientific">Neobacillus bataviensis LMG 21833</name>
    <dbReference type="NCBI Taxonomy" id="1117379"/>
    <lineage>
        <taxon>Bacteria</taxon>
        <taxon>Bacillati</taxon>
        <taxon>Bacillota</taxon>
        <taxon>Bacilli</taxon>
        <taxon>Bacillales</taxon>
        <taxon>Bacillaceae</taxon>
        <taxon>Neobacillus</taxon>
    </lineage>
</organism>
<sequence length="276" mass="30499">MTTNKWLRTPKGYVTMALVTYLVIASIASKTIMGIVNSLIAVGVALAVDFLYSKVTNRKSSRDGTVITGLIISLILSVTTPWAIVAGTSVIAILSKHLLVYKKKPIFNPAAFGLLLSIFIFHTGQSWWGSFGDLPWWMILLLLIGGFMVTERVNKFPQVFSFLGTFFVLLFLMGIFHLGSAADALRPPFINASLFFGLFMLTDPPTSPAKYKEQVMFGLLSAVSGTIVYGIFGGLTYLFIGLLIGNLYSYRNKRSTSKSAERRKQRVKTSQRVLSK</sequence>
<feature type="transmembrane region" description="Helical" evidence="9">
    <location>
        <begin position="134"/>
        <end position="150"/>
    </location>
</feature>
<name>K6D2G8_9BACI</name>
<evidence type="ECO:0000256" key="2">
    <source>
        <dbReference type="ARBA" id="ARBA00022553"/>
    </source>
</evidence>
<dbReference type="PATRIC" id="fig|1117379.3.peg.3005"/>
<feature type="transmembrane region" description="Helical" evidence="9">
    <location>
        <begin position="106"/>
        <end position="128"/>
    </location>
</feature>
<keyword evidence="1" id="KW-0813">Transport</keyword>
<accession>K6D2G8</accession>
<keyword evidence="5 9" id="KW-0812">Transmembrane</keyword>
<dbReference type="AlphaFoldDB" id="K6D2G8"/>
<evidence type="ECO:0000256" key="3">
    <source>
        <dbReference type="ARBA" id="ARBA00022630"/>
    </source>
</evidence>
<dbReference type="RefSeq" id="WP_007085907.1">
    <property type="nucleotide sequence ID" value="NZ_AJLS01000114.1"/>
</dbReference>
<feature type="transmembrane region" description="Helical" evidence="9">
    <location>
        <begin position="227"/>
        <end position="248"/>
    </location>
</feature>
<keyword evidence="2" id="KW-0597">Phosphoprotein</keyword>
<dbReference type="eggNOG" id="COG4658">
    <property type="taxonomic scope" value="Bacteria"/>
</dbReference>
<dbReference type="Pfam" id="PF03116">
    <property type="entry name" value="NQR2_RnfD_RnfE"/>
    <property type="match status" value="2"/>
</dbReference>
<evidence type="ECO:0000256" key="7">
    <source>
        <dbReference type="ARBA" id="ARBA00022989"/>
    </source>
</evidence>
<dbReference type="EMBL" id="AJLS01000114">
    <property type="protein sequence ID" value="EKN66687.1"/>
    <property type="molecule type" value="Genomic_DNA"/>
</dbReference>
<evidence type="ECO:0000256" key="5">
    <source>
        <dbReference type="ARBA" id="ARBA00022692"/>
    </source>
</evidence>
<evidence type="ECO:0000256" key="9">
    <source>
        <dbReference type="SAM" id="Phobius"/>
    </source>
</evidence>
<evidence type="ECO:0000256" key="4">
    <source>
        <dbReference type="ARBA" id="ARBA00022643"/>
    </source>
</evidence>
<dbReference type="OrthoDB" id="260854at2"/>
<dbReference type="PANTHER" id="PTHR30578">
    <property type="entry name" value="ELECTRON TRANSPORT COMPLEX PROTEIN RNFD"/>
    <property type="match status" value="1"/>
</dbReference>
<feature type="transmembrane region" description="Helical" evidence="9">
    <location>
        <begin position="65"/>
        <end position="94"/>
    </location>
</feature>
<keyword evidence="3" id="KW-0285">Flavoprotein</keyword>
<feature type="transmembrane region" description="Helical" evidence="9">
    <location>
        <begin position="159"/>
        <end position="179"/>
    </location>
</feature>
<gene>
    <name evidence="10" type="ORF">BABA_14557</name>
</gene>
<dbReference type="Proteomes" id="UP000006316">
    <property type="component" value="Unassembled WGS sequence"/>
</dbReference>
<proteinExistence type="predicted"/>
<evidence type="ECO:0000256" key="6">
    <source>
        <dbReference type="ARBA" id="ARBA00022967"/>
    </source>
</evidence>
<dbReference type="GO" id="GO:0055085">
    <property type="term" value="P:transmembrane transport"/>
    <property type="evidence" value="ECO:0007669"/>
    <property type="project" value="InterPro"/>
</dbReference>
<keyword evidence="11" id="KW-1185">Reference proteome</keyword>
<keyword evidence="4" id="KW-0288">FMN</keyword>
<evidence type="ECO:0000313" key="11">
    <source>
        <dbReference type="Proteomes" id="UP000006316"/>
    </source>
</evidence>
<evidence type="ECO:0008006" key="12">
    <source>
        <dbReference type="Google" id="ProtNLM"/>
    </source>
</evidence>
<keyword evidence="8 9" id="KW-0472">Membrane</keyword>
<evidence type="ECO:0000256" key="8">
    <source>
        <dbReference type="ARBA" id="ARBA00023136"/>
    </source>
</evidence>
<dbReference type="InterPro" id="IPR004338">
    <property type="entry name" value="NqrB/RnfD"/>
</dbReference>
<evidence type="ECO:0000256" key="1">
    <source>
        <dbReference type="ARBA" id="ARBA00022448"/>
    </source>
</evidence>
<dbReference type="GO" id="GO:0005886">
    <property type="term" value="C:plasma membrane"/>
    <property type="evidence" value="ECO:0007669"/>
    <property type="project" value="TreeGrafter"/>
</dbReference>
<evidence type="ECO:0000313" key="10">
    <source>
        <dbReference type="EMBL" id="EKN66687.1"/>
    </source>
</evidence>